<evidence type="ECO:0000313" key="1">
    <source>
        <dbReference type="EMBL" id="JAE15268.1"/>
    </source>
</evidence>
<dbReference type="EMBL" id="GBRH01182628">
    <property type="protein sequence ID" value="JAE15268.1"/>
    <property type="molecule type" value="Transcribed_RNA"/>
</dbReference>
<reference evidence="1" key="1">
    <citation type="submission" date="2014-09" db="EMBL/GenBank/DDBJ databases">
        <authorList>
            <person name="Magalhaes I.L.F."/>
            <person name="Oliveira U."/>
            <person name="Santos F.R."/>
            <person name="Vidigal T.H.D.A."/>
            <person name="Brescovit A.D."/>
            <person name="Santos A.J."/>
        </authorList>
    </citation>
    <scope>NUCLEOTIDE SEQUENCE</scope>
    <source>
        <tissue evidence="1">Shoot tissue taken approximately 20 cm above the soil surface</tissue>
    </source>
</reference>
<reference evidence="1" key="2">
    <citation type="journal article" date="2015" name="Data Brief">
        <title>Shoot transcriptome of the giant reed, Arundo donax.</title>
        <authorList>
            <person name="Barrero R.A."/>
            <person name="Guerrero F.D."/>
            <person name="Moolhuijzen P."/>
            <person name="Goolsby J.A."/>
            <person name="Tidwell J."/>
            <person name="Bellgard S.E."/>
            <person name="Bellgard M.I."/>
        </authorList>
    </citation>
    <scope>NUCLEOTIDE SEQUENCE</scope>
    <source>
        <tissue evidence="1">Shoot tissue taken approximately 20 cm above the soil surface</tissue>
    </source>
</reference>
<proteinExistence type="predicted"/>
<accession>A0A0A9G3N1</accession>
<organism evidence="1">
    <name type="scientific">Arundo donax</name>
    <name type="common">Giant reed</name>
    <name type="synonym">Donax arundinaceus</name>
    <dbReference type="NCBI Taxonomy" id="35708"/>
    <lineage>
        <taxon>Eukaryota</taxon>
        <taxon>Viridiplantae</taxon>
        <taxon>Streptophyta</taxon>
        <taxon>Embryophyta</taxon>
        <taxon>Tracheophyta</taxon>
        <taxon>Spermatophyta</taxon>
        <taxon>Magnoliopsida</taxon>
        <taxon>Liliopsida</taxon>
        <taxon>Poales</taxon>
        <taxon>Poaceae</taxon>
        <taxon>PACMAD clade</taxon>
        <taxon>Arundinoideae</taxon>
        <taxon>Arundineae</taxon>
        <taxon>Arundo</taxon>
    </lineage>
</organism>
<dbReference type="AlphaFoldDB" id="A0A0A9G3N1"/>
<name>A0A0A9G3N1_ARUDO</name>
<protein>
    <submittedName>
        <fullName evidence="1">Uncharacterized protein</fullName>
    </submittedName>
</protein>
<sequence length="57" mass="6967">MVVTLFLPNQFRNHFQHGQYLLDITVLTKRFLQNRFTKKLGMKKKVKMYLFGVWTVY</sequence>